<gene>
    <name evidence="3" type="ORF">EX87_18575</name>
</gene>
<dbReference type="RefSeq" id="WP_031414744.1">
    <property type="nucleotide sequence ID" value="NZ_CP011076.1"/>
</dbReference>
<dbReference type="EMBL" id="CP011076">
    <property type="protein sequence ID" value="AKF95650.1"/>
    <property type="molecule type" value="Genomic_DNA"/>
</dbReference>
<dbReference type="InterPro" id="IPR025377">
    <property type="entry name" value="DUF4367"/>
</dbReference>
<evidence type="ECO:0000313" key="3">
    <source>
        <dbReference type="EMBL" id="AKF95650.1"/>
    </source>
</evidence>
<feature type="domain" description="DUF4367" evidence="2">
    <location>
        <begin position="126"/>
        <end position="230"/>
    </location>
</feature>
<organism evidence="3">
    <name type="scientific">Brevibacillus laterosporus</name>
    <name type="common">Bacillus laterosporus</name>
    <dbReference type="NCBI Taxonomy" id="1465"/>
    <lineage>
        <taxon>Bacteria</taxon>
        <taxon>Bacillati</taxon>
        <taxon>Bacillota</taxon>
        <taxon>Bacilli</taxon>
        <taxon>Bacillales</taxon>
        <taxon>Paenibacillaceae</taxon>
        <taxon>Brevibacillus</taxon>
    </lineage>
</organism>
<reference evidence="3" key="1">
    <citation type="submission" date="2015-03" db="EMBL/GenBank/DDBJ databases">
        <title>MIGS Cultured Bacterial/Archaeal sample from Brevibacillus laterosporus.</title>
        <authorList>
            <person name="Zeng D."/>
            <person name="Zhu L."/>
            <person name="Dong G."/>
            <person name="Ye W."/>
            <person name="Ren D."/>
            <person name="Wu L."/>
            <person name="Xu J."/>
            <person name="Li G."/>
            <person name="Guo L."/>
        </authorList>
    </citation>
    <scope>NUCLEOTIDE SEQUENCE</scope>
    <source>
        <strain evidence="3">B9</strain>
        <plasmid evidence="3">unnamed2</plasmid>
    </source>
</reference>
<evidence type="ECO:0000256" key="1">
    <source>
        <dbReference type="SAM" id="Phobius"/>
    </source>
</evidence>
<keyword evidence="1" id="KW-1133">Transmembrane helix</keyword>
<geneLocation type="plasmid" evidence="3">
    <name>unnamed2</name>
</geneLocation>
<dbReference type="AlphaFoldDB" id="A0A0F7C1I1"/>
<evidence type="ECO:0000259" key="2">
    <source>
        <dbReference type="Pfam" id="PF14285"/>
    </source>
</evidence>
<dbReference type="Pfam" id="PF14285">
    <property type="entry name" value="DUF4367"/>
    <property type="match status" value="1"/>
</dbReference>
<keyword evidence="1" id="KW-0812">Transmembrane</keyword>
<name>A0A0F7C1I1_BRELA</name>
<feature type="transmembrane region" description="Helical" evidence="1">
    <location>
        <begin position="50"/>
        <end position="70"/>
    </location>
</feature>
<sequence length="233" mass="25612">MILKNKYRSAMEKIEVTPQMEERILSSVSRKREASTEIKKQQYLKWIRPASTIAACCAVVLGAMVIYPTLINNNGGNKQIQTSPHADNEKGMSTQTETNRVLVTSPIENMKGIDEVKKAVPFELIVPGKLPNGYKMDNSSVISGKLAQIIYSDGSKKITFRVAKGAGDISGDYTSYEETDVVKIGDIEVTLKGSNSHINLATWIKDGCSYSLSFSKGIEKNAVILIIESMEKA</sequence>
<keyword evidence="3" id="KW-0614">Plasmid</keyword>
<protein>
    <recommendedName>
        <fullName evidence="2">DUF4367 domain-containing protein</fullName>
    </recommendedName>
</protein>
<proteinExistence type="predicted"/>
<accession>A0A0F7C1I1</accession>
<keyword evidence="1" id="KW-0472">Membrane</keyword>